<name>A0A485K6V1_9STRA</name>
<feature type="transmembrane region" description="Helical" evidence="1">
    <location>
        <begin position="333"/>
        <end position="351"/>
    </location>
</feature>
<evidence type="ECO:0000313" key="4">
    <source>
        <dbReference type="Proteomes" id="UP000332933"/>
    </source>
</evidence>
<feature type="transmembrane region" description="Helical" evidence="1">
    <location>
        <begin position="363"/>
        <end position="391"/>
    </location>
</feature>
<keyword evidence="1" id="KW-0472">Membrane</keyword>
<organism evidence="3 4">
    <name type="scientific">Aphanomyces stellatus</name>
    <dbReference type="NCBI Taxonomy" id="120398"/>
    <lineage>
        <taxon>Eukaryota</taxon>
        <taxon>Sar</taxon>
        <taxon>Stramenopiles</taxon>
        <taxon>Oomycota</taxon>
        <taxon>Saprolegniomycetes</taxon>
        <taxon>Saprolegniales</taxon>
        <taxon>Verrucalvaceae</taxon>
        <taxon>Aphanomyces</taxon>
    </lineage>
</organism>
<keyword evidence="1" id="KW-1133">Transmembrane helix</keyword>
<dbReference type="OrthoDB" id="70121at2759"/>
<dbReference type="EMBL" id="CAADRA010000224">
    <property type="protein sequence ID" value="VFT79370.1"/>
    <property type="molecule type" value="Genomic_DNA"/>
</dbReference>
<dbReference type="EMBL" id="VJMH01000224">
    <property type="protein sequence ID" value="KAF0717671.1"/>
    <property type="molecule type" value="Genomic_DNA"/>
</dbReference>
<sequence>MTKVHVQQGASRPPSSAPPRVVFNKLSVAYTTIFVLNLALTPLKAYIGEVLPWNVPWLPPPTGLDPFSTYNANMTALLQRVYNNTTFPFSPTDTLSNDIFLKHIPTATYAIRYPLALPANLSDDHCLTTLIRFPGEIYYGRGVRQYICAFLAAANQTAFIEANASICQHEMILGAPLADGCLWLTPSSSLPPSGDANNPTTDHHSFVVYFARQSTESPVFAWFKFTFRTLLTLYILHLVWSLYFCHYIVLMDNLRHSAAGNPLLVHDGPPITSFVVVVGDPTYFILSHPTVSFILVLDVWLSAVYFGLATIHVSQMQEMGHYVLGCFYGSRTVWFAYFTMRVVAVLVKQLHLEHRFASVDPGILAVAVVVYAGPLMWFISNSVFAAFFHFLWSLVVAPAQQFTTIETCPGVMAAVFLIGSLPIAFSFTLARMTNRPSMQNRASLNPTQFASPTYNDIKQKVLWLWLLRSFVGTNKAEDKTLSVGGTLHRLFRQHAGYRKLPLFSLRASDCFVECRDANKIIVKKLRLSLLAGLDRQEDQGSDTAIRLCPIDHLQSFCTINMDSCLVVAQTTSMQGPTKSLPTSKWLHVGASQCQWIL</sequence>
<gene>
    <name evidence="3" type="primary">Aste57867_2167</name>
    <name evidence="2" type="ORF">As57867_002162</name>
    <name evidence="3" type="ORF">ASTE57867_2167</name>
</gene>
<reference evidence="2" key="2">
    <citation type="submission" date="2019-06" db="EMBL/GenBank/DDBJ databases">
        <title>Genomics analysis of Aphanomyces spp. identifies a new class of oomycete effector associated with host adaptation.</title>
        <authorList>
            <person name="Gaulin E."/>
        </authorList>
    </citation>
    <scope>NUCLEOTIDE SEQUENCE</scope>
    <source>
        <strain evidence="2">CBS 578.67</strain>
    </source>
</reference>
<feature type="transmembrane region" description="Helical" evidence="1">
    <location>
        <begin position="293"/>
        <end position="313"/>
    </location>
</feature>
<protein>
    <submittedName>
        <fullName evidence="3">Aste57867_2167 protein</fullName>
    </submittedName>
</protein>
<keyword evidence="1" id="KW-0812">Transmembrane</keyword>
<feature type="transmembrane region" description="Helical" evidence="1">
    <location>
        <begin position="411"/>
        <end position="430"/>
    </location>
</feature>
<keyword evidence="4" id="KW-1185">Reference proteome</keyword>
<dbReference type="AlphaFoldDB" id="A0A485K6V1"/>
<proteinExistence type="predicted"/>
<evidence type="ECO:0000256" key="1">
    <source>
        <dbReference type="SAM" id="Phobius"/>
    </source>
</evidence>
<reference evidence="3 4" key="1">
    <citation type="submission" date="2019-03" db="EMBL/GenBank/DDBJ databases">
        <authorList>
            <person name="Gaulin E."/>
            <person name="Dumas B."/>
        </authorList>
    </citation>
    <scope>NUCLEOTIDE SEQUENCE [LARGE SCALE GENOMIC DNA]</scope>
    <source>
        <strain evidence="3">CBS 568.67</strain>
    </source>
</reference>
<accession>A0A485K6V1</accession>
<evidence type="ECO:0000313" key="2">
    <source>
        <dbReference type="EMBL" id="KAF0717671.1"/>
    </source>
</evidence>
<dbReference type="Proteomes" id="UP000332933">
    <property type="component" value="Unassembled WGS sequence"/>
</dbReference>
<feature type="transmembrane region" description="Helical" evidence="1">
    <location>
        <begin position="230"/>
        <end position="249"/>
    </location>
</feature>
<evidence type="ECO:0000313" key="3">
    <source>
        <dbReference type="EMBL" id="VFT79370.1"/>
    </source>
</evidence>